<dbReference type="InterPro" id="IPR029001">
    <property type="entry name" value="ITPase-like_fam"/>
</dbReference>
<keyword evidence="5" id="KW-0547">Nucleotide-binding</keyword>
<comment type="similarity">
    <text evidence="2">Belongs to the HAM1 NTPase family.</text>
</comment>
<dbReference type="GO" id="GO:0036220">
    <property type="term" value="F:ITP diphosphatase activity"/>
    <property type="evidence" value="ECO:0007669"/>
    <property type="project" value="UniProtKB-EC"/>
</dbReference>
<organism evidence="17">
    <name type="scientific">hydrothermal vent metagenome</name>
    <dbReference type="NCBI Taxonomy" id="652676"/>
    <lineage>
        <taxon>unclassified sequences</taxon>
        <taxon>metagenomes</taxon>
        <taxon>ecological metagenomes</taxon>
    </lineage>
</organism>
<evidence type="ECO:0000256" key="1">
    <source>
        <dbReference type="ARBA" id="ARBA00001946"/>
    </source>
</evidence>
<evidence type="ECO:0000256" key="13">
    <source>
        <dbReference type="ARBA" id="ARBA00075987"/>
    </source>
</evidence>
<comment type="subunit">
    <text evidence="3">Homodimer.</text>
</comment>
<evidence type="ECO:0000256" key="15">
    <source>
        <dbReference type="ARBA" id="ARBA00083186"/>
    </source>
</evidence>
<dbReference type="Pfam" id="PF01725">
    <property type="entry name" value="Ham1p_like"/>
    <property type="match status" value="1"/>
</dbReference>
<evidence type="ECO:0000256" key="12">
    <source>
        <dbReference type="ARBA" id="ARBA00071289"/>
    </source>
</evidence>
<dbReference type="SUPFAM" id="SSF52972">
    <property type="entry name" value="ITPase-like"/>
    <property type="match status" value="1"/>
</dbReference>
<dbReference type="NCBIfam" id="TIGR00042">
    <property type="entry name" value="RdgB/HAM1 family non-canonical purine NTP pyrophosphatase"/>
    <property type="match status" value="1"/>
</dbReference>
<accession>A0A3B0S752</accession>
<dbReference type="FunFam" id="3.90.950.10:FF:000001">
    <property type="entry name" value="dITP/XTP pyrophosphatase"/>
    <property type="match status" value="1"/>
</dbReference>
<proteinExistence type="inferred from homology"/>
<gene>
    <name evidence="17" type="ORF">MNBD_ALPHA06-292</name>
</gene>
<dbReference type="EMBL" id="UOEE01000266">
    <property type="protein sequence ID" value="VAV98751.1"/>
    <property type="molecule type" value="Genomic_DNA"/>
</dbReference>
<dbReference type="CDD" id="cd00515">
    <property type="entry name" value="HAM1"/>
    <property type="match status" value="1"/>
</dbReference>
<evidence type="ECO:0000256" key="7">
    <source>
        <dbReference type="ARBA" id="ARBA00022842"/>
    </source>
</evidence>
<sequence>MKENPVPASRSKFSQLVVASHNRGKITEIEDLLRPLGIKVQNAAALCLPDVEETGSSFEDNAILKAVDVAKRSGLPALGDDSGLMVDALDGAPGIHTARWAQRNGAARNWDYAMGQVAAKLQDIGAQNWSAQFVCVLALAQPDGQVVLTRGEVAGKLIWPVRGQQGFGFDPMFVPDGHELTFAQMPAAQKHAISHRHHAFAAMLRQHLS</sequence>
<dbReference type="EC" id="3.6.1.66" evidence="11"/>
<dbReference type="Gene3D" id="3.90.950.10">
    <property type="match status" value="1"/>
</dbReference>
<name>A0A3B0S752_9ZZZZ</name>
<evidence type="ECO:0000256" key="2">
    <source>
        <dbReference type="ARBA" id="ARBA00008023"/>
    </source>
</evidence>
<evidence type="ECO:0000256" key="8">
    <source>
        <dbReference type="ARBA" id="ARBA00023080"/>
    </source>
</evidence>
<evidence type="ECO:0000256" key="14">
    <source>
        <dbReference type="ARBA" id="ARBA00078805"/>
    </source>
</evidence>
<evidence type="ECO:0000256" key="9">
    <source>
        <dbReference type="ARBA" id="ARBA00051875"/>
    </source>
</evidence>
<evidence type="ECO:0000256" key="5">
    <source>
        <dbReference type="ARBA" id="ARBA00022741"/>
    </source>
</evidence>
<dbReference type="InterPro" id="IPR020922">
    <property type="entry name" value="dITP/XTP_pyrophosphatase"/>
</dbReference>
<keyword evidence="4" id="KW-0479">Metal-binding</keyword>
<dbReference type="HAMAP" id="MF_01405">
    <property type="entry name" value="Non_canon_purine_NTPase"/>
    <property type="match status" value="1"/>
</dbReference>
<evidence type="ECO:0000256" key="3">
    <source>
        <dbReference type="ARBA" id="ARBA00011738"/>
    </source>
</evidence>
<dbReference type="PANTHER" id="PTHR11067:SF9">
    <property type="entry name" value="INOSINE TRIPHOSPHATE PYROPHOSPHATASE"/>
    <property type="match status" value="1"/>
</dbReference>
<keyword evidence="8" id="KW-0546">Nucleotide metabolism</keyword>
<dbReference type="GO" id="GO:0009117">
    <property type="term" value="P:nucleotide metabolic process"/>
    <property type="evidence" value="ECO:0007669"/>
    <property type="project" value="UniProtKB-KW"/>
</dbReference>
<dbReference type="AlphaFoldDB" id="A0A3B0S752"/>
<dbReference type="GO" id="GO:0017111">
    <property type="term" value="F:ribonucleoside triphosphate phosphatase activity"/>
    <property type="evidence" value="ECO:0007669"/>
    <property type="project" value="InterPro"/>
</dbReference>
<evidence type="ECO:0000256" key="4">
    <source>
        <dbReference type="ARBA" id="ARBA00022723"/>
    </source>
</evidence>
<dbReference type="GO" id="GO:0005829">
    <property type="term" value="C:cytosol"/>
    <property type="evidence" value="ECO:0007669"/>
    <property type="project" value="TreeGrafter"/>
</dbReference>
<evidence type="ECO:0000256" key="10">
    <source>
        <dbReference type="ARBA" id="ARBA00052017"/>
    </source>
</evidence>
<evidence type="ECO:0000256" key="11">
    <source>
        <dbReference type="ARBA" id="ARBA00066468"/>
    </source>
</evidence>
<comment type="catalytic activity">
    <reaction evidence="9">
        <text>dITP + H2O = dIMP + diphosphate + H(+)</text>
        <dbReference type="Rhea" id="RHEA:28342"/>
        <dbReference type="ChEBI" id="CHEBI:15377"/>
        <dbReference type="ChEBI" id="CHEBI:15378"/>
        <dbReference type="ChEBI" id="CHEBI:33019"/>
        <dbReference type="ChEBI" id="CHEBI:61194"/>
        <dbReference type="ChEBI" id="CHEBI:61382"/>
        <dbReference type="EC" id="3.6.1.66"/>
    </reaction>
</comment>
<protein>
    <recommendedName>
        <fullName evidence="12">dITP/XTP pyrophosphatase</fullName>
        <ecNumber evidence="11">3.6.1.66</ecNumber>
    </recommendedName>
    <alternativeName>
        <fullName evidence="13">Non-canonical purine NTP pyrophosphatase</fullName>
    </alternativeName>
    <alternativeName>
        <fullName evidence="14">Non-standard purine NTP pyrophosphatase</fullName>
    </alternativeName>
    <alternativeName>
        <fullName evidence="16">Nucleoside-triphosphate diphosphatase</fullName>
    </alternativeName>
    <alternativeName>
        <fullName evidence="15">Nucleoside-triphosphate pyrophosphatase</fullName>
    </alternativeName>
</protein>
<keyword evidence="7" id="KW-0460">Magnesium</keyword>
<comment type="cofactor">
    <cofactor evidence="1">
        <name>Mg(2+)</name>
        <dbReference type="ChEBI" id="CHEBI:18420"/>
    </cofactor>
</comment>
<dbReference type="GO" id="GO:0035870">
    <property type="term" value="F:dITP diphosphatase activity"/>
    <property type="evidence" value="ECO:0007669"/>
    <property type="project" value="RHEA"/>
</dbReference>
<dbReference type="GO" id="GO:0046872">
    <property type="term" value="F:metal ion binding"/>
    <property type="evidence" value="ECO:0007669"/>
    <property type="project" value="UniProtKB-KW"/>
</dbReference>
<dbReference type="GO" id="GO:0036222">
    <property type="term" value="F:XTP diphosphatase activity"/>
    <property type="evidence" value="ECO:0007669"/>
    <property type="project" value="UniProtKB-ARBA"/>
</dbReference>
<dbReference type="GO" id="GO:0009146">
    <property type="term" value="P:purine nucleoside triphosphate catabolic process"/>
    <property type="evidence" value="ECO:0007669"/>
    <property type="project" value="UniProtKB-ARBA"/>
</dbReference>
<dbReference type="InterPro" id="IPR002637">
    <property type="entry name" value="RdgB/HAM1"/>
</dbReference>
<evidence type="ECO:0000313" key="17">
    <source>
        <dbReference type="EMBL" id="VAV98751.1"/>
    </source>
</evidence>
<comment type="catalytic activity">
    <reaction evidence="10">
        <text>XTP + H2O = XMP + diphosphate + H(+)</text>
        <dbReference type="Rhea" id="RHEA:28610"/>
        <dbReference type="ChEBI" id="CHEBI:15377"/>
        <dbReference type="ChEBI" id="CHEBI:15378"/>
        <dbReference type="ChEBI" id="CHEBI:33019"/>
        <dbReference type="ChEBI" id="CHEBI:57464"/>
        <dbReference type="ChEBI" id="CHEBI:61314"/>
        <dbReference type="EC" id="3.6.1.66"/>
    </reaction>
</comment>
<keyword evidence="6 17" id="KW-0378">Hydrolase</keyword>
<evidence type="ECO:0000256" key="6">
    <source>
        <dbReference type="ARBA" id="ARBA00022801"/>
    </source>
</evidence>
<dbReference type="GO" id="GO:0000166">
    <property type="term" value="F:nucleotide binding"/>
    <property type="evidence" value="ECO:0007669"/>
    <property type="project" value="UniProtKB-KW"/>
</dbReference>
<evidence type="ECO:0000256" key="16">
    <source>
        <dbReference type="ARBA" id="ARBA00083635"/>
    </source>
</evidence>
<reference evidence="17" key="1">
    <citation type="submission" date="2018-06" db="EMBL/GenBank/DDBJ databases">
        <authorList>
            <person name="Zhirakovskaya E."/>
        </authorList>
    </citation>
    <scope>NUCLEOTIDE SEQUENCE</scope>
</reference>
<dbReference type="PANTHER" id="PTHR11067">
    <property type="entry name" value="INOSINE TRIPHOSPHATE PYROPHOSPHATASE/HAM1 PROTEIN"/>
    <property type="match status" value="1"/>
</dbReference>